<dbReference type="SUPFAM" id="SSF53187">
    <property type="entry name" value="Zn-dependent exopeptidases"/>
    <property type="match status" value="1"/>
</dbReference>
<dbReference type="RefSeq" id="WP_102195925.1">
    <property type="nucleotide sequence ID" value="NZ_NIPR01000012.1"/>
</dbReference>
<dbReference type="InterPro" id="IPR051458">
    <property type="entry name" value="Cyt/Met_Dipeptidase"/>
</dbReference>
<dbReference type="Pfam" id="PF07687">
    <property type="entry name" value="M20_dimer"/>
    <property type="match status" value="1"/>
</dbReference>
<dbReference type="AlphaFoldDB" id="A0A2N7AUW6"/>
<sequence length="450" mass="51065">MEKRDNFILEHQADFEQLLSKFIALKSVSVTNEGIDETVKFLKELLIEKLKAKVEIIPTIGHPVIVAKMEGKSRKNVLFYGHYDVMVPGDISGWRFDPFTLTKSEKRLFGRGVGDNKGQLLAQIFGLYSYLELHGNFPFNVTLFIEGEEEQGSVNLKPTLEKIAKTKLQQVDTAIVVDGAFGADGTHVLRMGNRGVFAFELISKTGTHDNHSGNLGNVMKNPFEQLLQFLDKIYDHRSGKVKIPYFYDGVLETNQQEKEWIKQLPYNKGEIEKQSGIDSLKMDKVTYYQNLMFKPTFNFFGVTSGYQGSGVKTIIPNQAKIKIDCRLVGEQSISKIKKGLKEVLGEDLNSGRLQLNYLGAVPPEHTQTSDEQIDWIYHSIIEATGKAYIEPSMPGTVPNYVWKDILKVPVFTIPYANYDEHNHDFNENLTENAFLDGIRISYELLNQYSN</sequence>
<dbReference type="InterPro" id="IPR011650">
    <property type="entry name" value="Peptidase_M20_dimer"/>
</dbReference>
<feature type="domain" description="Peptidase M20 dimerisation" evidence="4">
    <location>
        <begin position="193"/>
        <end position="348"/>
    </location>
</feature>
<keyword evidence="3" id="KW-0378">Hydrolase</keyword>
<evidence type="ECO:0000256" key="3">
    <source>
        <dbReference type="ARBA" id="ARBA00022801"/>
    </source>
</evidence>
<evidence type="ECO:0000313" key="6">
    <source>
        <dbReference type="Proteomes" id="UP000235649"/>
    </source>
</evidence>
<keyword evidence="2" id="KW-0479">Metal-binding</keyword>
<organism evidence="5 6">
    <name type="scientific">Companilactobacillus nuruki</name>
    <dbReference type="NCBI Taxonomy" id="1993540"/>
    <lineage>
        <taxon>Bacteria</taxon>
        <taxon>Bacillati</taxon>
        <taxon>Bacillota</taxon>
        <taxon>Bacilli</taxon>
        <taxon>Lactobacillales</taxon>
        <taxon>Lactobacillaceae</taxon>
        <taxon>Companilactobacillus</taxon>
    </lineage>
</organism>
<proteinExistence type="predicted"/>
<evidence type="ECO:0000256" key="2">
    <source>
        <dbReference type="ARBA" id="ARBA00022723"/>
    </source>
</evidence>
<dbReference type="EMBL" id="NIPR01000012">
    <property type="protein sequence ID" value="PMD71418.1"/>
    <property type="molecule type" value="Genomic_DNA"/>
</dbReference>
<protein>
    <submittedName>
        <fullName evidence="5">Peptidase M20</fullName>
    </submittedName>
</protein>
<keyword evidence="1" id="KW-0645">Protease</keyword>
<dbReference type="Proteomes" id="UP000235649">
    <property type="component" value="Unassembled WGS sequence"/>
</dbReference>
<dbReference type="GO" id="GO:0006508">
    <property type="term" value="P:proteolysis"/>
    <property type="evidence" value="ECO:0007669"/>
    <property type="project" value="UniProtKB-KW"/>
</dbReference>
<comment type="caution">
    <text evidence="5">The sequence shown here is derived from an EMBL/GenBank/DDBJ whole genome shotgun (WGS) entry which is preliminary data.</text>
</comment>
<dbReference type="InterPro" id="IPR002933">
    <property type="entry name" value="Peptidase_M20"/>
</dbReference>
<reference evidence="5 6" key="1">
    <citation type="submission" date="2017-05" db="EMBL/GenBank/DDBJ databases">
        <title>Lactobacillus nurukis nov., sp. nov., isolated from nuruk.</title>
        <authorList>
            <person name="Kim S.-J."/>
        </authorList>
    </citation>
    <scope>NUCLEOTIDE SEQUENCE [LARGE SCALE GENOMIC DNA]</scope>
    <source>
        <strain evidence="5 6">SYF10-1a</strain>
    </source>
</reference>
<dbReference type="PANTHER" id="PTHR43270:SF8">
    <property type="entry name" value="DI- AND TRIPEPTIDASE DUG2-RELATED"/>
    <property type="match status" value="1"/>
</dbReference>
<dbReference type="PANTHER" id="PTHR43270">
    <property type="entry name" value="BETA-ALA-HIS DIPEPTIDASE"/>
    <property type="match status" value="1"/>
</dbReference>
<dbReference type="OrthoDB" id="9761532at2"/>
<dbReference type="GO" id="GO:0046872">
    <property type="term" value="F:metal ion binding"/>
    <property type="evidence" value="ECO:0007669"/>
    <property type="project" value="UniProtKB-KW"/>
</dbReference>
<evidence type="ECO:0000313" key="5">
    <source>
        <dbReference type="EMBL" id="PMD71418.1"/>
    </source>
</evidence>
<evidence type="ECO:0000259" key="4">
    <source>
        <dbReference type="Pfam" id="PF07687"/>
    </source>
</evidence>
<keyword evidence="6" id="KW-1185">Reference proteome</keyword>
<gene>
    <name evidence="5" type="ORF">CBP76_05415</name>
</gene>
<dbReference type="Pfam" id="PF01546">
    <property type="entry name" value="Peptidase_M20"/>
    <property type="match status" value="1"/>
</dbReference>
<name>A0A2N7AUW6_9LACO</name>
<dbReference type="Gene3D" id="3.30.70.360">
    <property type="match status" value="1"/>
</dbReference>
<accession>A0A2N7AUW6</accession>
<evidence type="ECO:0000256" key="1">
    <source>
        <dbReference type="ARBA" id="ARBA00022670"/>
    </source>
</evidence>
<dbReference type="Gene3D" id="3.40.630.10">
    <property type="entry name" value="Zn peptidases"/>
    <property type="match status" value="1"/>
</dbReference>
<dbReference type="GO" id="GO:0008233">
    <property type="term" value="F:peptidase activity"/>
    <property type="evidence" value="ECO:0007669"/>
    <property type="project" value="UniProtKB-KW"/>
</dbReference>